<reference evidence="2 3" key="1">
    <citation type="submission" date="2019-05" db="EMBL/GenBank/DDBJ databases">
        <title>Mikania micrantha, genome provides insights into the molecular mechanism of rapid growth.</title>
        <authorList>
            <person name="Liu B."/>
        </authorList>
    </citation>
    <scope>NUCLEOTIDE SEQUENCE [LARGE SCALE GENOMIC DNA]</scope>
    <source>
        <strain evidence="2">NLD-2019</strain>
        <tissue evidence="2">Leaf</tissue>
    </source>
</reference>
<dbReference type="AlphaFoldDB" id="A0A5N6M6J9"/>
<evidence type="ECO:0000313" key="2">
    <source>
        <dbReference type="EMBL" id="KAD3069176.1"/>
    </source>
</evidence>
<sequence>MRKSTKWHPVPKLQTSKRTKTTSSGKYTTPQSDSTGRCFVNLNESDEEVEMDMPPPTSPQCPPGRNNNGKRPQTSYSTDYKDTLETISDSLQKFVNIQEQKQYNNDIKLLWTPIDHLTGRAREIAEKTEEQIMKKYNL</sequence>
<feature type="compositionally biased region" description="Pro residues" evidence="1">
    <location>
        <begin position="53"/>
        <end position="62"/>
    </location>
</feature>
<gene>
    <name evidence="2" type="ORF">E3N88_37056</name>
</gene>
<feature type="region of interest" description="Disordered" evidence="1">
    <location>
        <begin position="1"/>
        <end position="78"/>
    </location>
</feature>
<dbReference type="EMBL" id="SZYD01000017">
    <property type="protein sequence ID" value="KAD3069176.1"/>
    <property type="molecule type" value="Genomic_DNA"/>
</dbReference>
<organism evidence="2 3">
    <name type="scientific">Mikania micrantha</name>
    <name type="common">bitter vine</name>
    <dbReference type="NCBI Taxonomy" id="192012"/>
    <lineage>
        <taxon>Eukaryota</taxon>
        <taxon>Viridiplantae</taxon>
        <taxon>Streptophyta</taxon>
        <taxon>Embryophyta</taxon>
        <taxon>Tracheophyta</taxon>
        <taxon>Spermatophyta</taxon>
        <taxon>Magnoliopsida</taxon>
        <taxon>eudicotyledons</taxon>
        <taxon>Gunneridae</taxon>
        <taxon>Pentapetalae</taxon>
        <taxon>asterids</taxon>
        <taxon>campanulids</taxon>
        <taxon>Asterales</taxon>
        <taxon>Asteraceae</taxon>
        <taxon>Asteroideae</taxon>
        <taxon>Heliantheae alliance</taxon>
        <taxon>Eupatorieae</taxon>
        <taxon>Mikania</taxon>
    </lineage>
</organism>
<name>A0A5N6M6J9_9ASTR</name>
<protein>
    <submittedName>
        <fullName evidence="2">Uncharacterized protein</fullName>
    </submittedName>
</protein>
<accession>A0A5N6M6J9</accession>
<feature type="compositionally biased region" description="Polar residues" evidence="1">
    <location>
        <begin position="65"/>
        <end position="78"/>
    </location>
</feature>
<dbReference type="Proteomes" id="UP000326396">
    <property type="component" value="Linkage Group LG7"/>
</dbReference>
<comment type="caution">
    <text evidence="2">The sequence shown here is derived from an EMBL/GenBank/DDBJ whole genome shotgun (WGS) entry which is preliminary data.</text>
</comment>
<keyword evidence="3" id="KW-1185">Reference proteome</keyword>
<proteinExistence type="predicted"/>
<evidence type="ECO:0000256" key="1">
    <source>
        <dbReference type="SAM" id="MobiDB-lite"/>
    </source>
</evidence>
<evidence type="ECO:0000313" key="3">
    <source>
        <dbReference type="Proteomes" id="UP000326396"/>
    </source>
</evidence>